<dbReference type="GO" id="GO:1902495">
    <property type="term" value="C:transmembrane transporter complex"/>
    <property type="evidence" value="ECO:0007669"/>
    <property type="project" value="UniProtKB-ARBA"/>
</dbReference>
<dbReference type="Gene3D" id="3.40.50.300">
    <property type="entry name" value="P-loop containing nucleotide triphosphate hydrolases"/>
    <property type="match status" value="1"/>
</dbReference>
<dbReference type="PROSITE" id="PS00211">
    <property type="entry name" value="ABC_TRANSPORTER_1"/>
    <property type="match status" value="1"/>
</dbReference>
<organism evidence="7 8">
    <name type="scientific">Thermomonas fusca</name>
    <dbReference type="NCBI Taxonomy" id="215690"/>
    <lineage>
        <taxon>Bacteria</taxon>
        <taxon>Pseudomonadati</taxon>
        <taxon>Pseudomonadota</taxon>
        <taxon>Gammaproteobacteria</taxon>
        <taxon>Lysobacterales</taxon>
        <taxon>Lysobacteraceae</taxon>
        <taxon>Thermomonas</taxon>
    </lineage>
</organism>
<comment type="caution">
    <text evidence="7">The sequence shown here is derived from an EMBL/GenBank/DDBJ whole genome shotgun (WGS) entry which is preliminary data.</text>
</comment>
<keyword evidence="8" id="KW-1185">Reference proteome</keyword>
<evidence type="ECO:0000256" key="2">
    <source>
        <dbReference type="ARBA" id="ARBA00022741"/>
    </source>
</evidence>
<dbReference type="CDD" id="cd03255">
    <property type="entry name" value="ABC_MJ0796_LolCDE_FtsE"/>
    <property type="match status" value="1"/>
</dbReference>
<gene>
    <name evidence="7" type="ORF">E5S66_02850</name>
</gene>
<sequence>MTHTPSTHARTADTIAPTPVPVAANASTPGPGSLRARDVGKTVALPDSALTILDAINLDIAAGERVAIVGESGSGKTTLLSLLAGLDLPSRGEVWLDGAPIHATSEDTRAALRARAVGFVFQNFQLMPAMSALDNVALPLELRGESGGAAARALLEKVGLGQRLHHLPRQLSGGEQQRVAIARAFATRPRILFADEPTGNLDRKTGLAIEDLLFGMDDARATTVVVVTHDERLAARCDRLLRLDAGRLLP</sequence>
<dbReference type="SUPFAM" id="SSF52540">
    <property type="entry name" value="P-loop containing nucleoside triphosphate hydrolases"/>
    <property type="match status" value="1"/>
</dbReference>
<dbReference type="InterPro" id="IPR017911">
    <property type="entry name" value="MacB-like_ATP-bd"/>
</dbReference>
<feature type="region of interest" description="Disordered" evidence="5">
    <location>
        <begin position="1"/>
        <end position="35"/>
    </location>
</feature>
<dbReference type="InterPro" id="IPR003439">
    <property type="entry name" value="ABC_transporter-like_ATP-bd"/>
</dbReference>
<reference evidence="7 8" key="1">
    <citation type="submission" date="2019-04" db="EMBL/GenBank/DDBJ databases">
        <authorList>
            <person name="Grouzdev D.S."/>
            <person name="Nazina T.N."/>
        </authorList>
    </citation>
    <scope>NUCLEOTIDE SEQUENCE [LARGE SCALE GENOMIC DNA]</scope>
    <source>
        <strain evidence="7 8">SHC 3-19</strain>
    </source>
</reference>
<evidence type="ECO:0000256" key="4">
    <source>
        <dbReference type="ARBA" id="ARBA00038388"/>
    </source>
</evidence>
<evidence type="ECO:0000256" key="5">
    <source>
        <dbReference type="SAM" id="MobiDB-lite"/>
    </source>
</evidence>
<evidence type="ECO:0000313" key="7">
    <source>
        <dbReference type="EMBL" id="TLX22977.1"/>
    </source>
</evidence>
<dbReference type="InterPro" id="IPR003593">
    <property type="entry name" value="AAA+_ATPase"/>
</dbReference>
<dbReference type="FunFam" id="3.40.50.300:FF:000032">
    <property type="entry name" value="Export ABC transporter ATP-binding protein"/>
    <property type="match status" value="1"/>
</dbReference>
<dbReference type="InterPro" id="IPR017871">
    <property type="entry name" value="ABC_transporter-like_CS"/>
</dbReference>
<name>A0A5R9PIU7_9GAMM</name>
<dbReference type="RefSeq" id="WP_138347306.1">
    <property type="nucleotide sequence ID" value="NZ_SROY01000001.1"/>
</dbReference>
<accession>A0A5R9PIU7</accession>
<dbReference type="InterPro" id="IPR027417">
    <property type="entry name" value="P-loop_NTPase"/>
</dbReference>
<dbReference type="PANTHER" id="PTHR42798">
    <property type="entry name" value="LIPOPROTEIN-RELEASING SYSTEM ATP-BINDING PROTEIN LOLD"/>
    <property type="match status" value="1"/>
</dbReference>
<proteinExistence type="inferred from homology"/>
<dbReference type="Proteomes" id="UP000308508">
    <property type="component" value="Unassembled WGS sequence"/>
</dbReference>
<dbReference type="Pfam" id="PF00005">
    <property type="entry name" value="ABC_tran"/>
    <property type="match status" value="1"/>
</dbReference>
<comment type="similarity">
    <text evidence="4">Belongs to the ABC transporter superfamily. Macrolide exporter (TC 3.A.1.122) family.</text>
</comment>
<dbReference type="EMBL" id="SROY01000001">
    <property type="protein sequence ID" value="TLX22977.1"/>
    <property type="molecule type" value="Genomic_DNA"/>
</dbReference>
<keyword evidence="1" id="KW-0813">Transport</keyword>
<dbReference type="PANTHER" id="PTHR42798:SF2">
    <property type="entry name" value="ABC TRANSPORTER ATP-BINDING PROTEIN MG467-RELATED"/>
    <property type="match status" value="1"/>
</dbReference>
<dbReference type="GO" id="GO:0016887">
    <property type="term" value="F:ATP hydrolysis activity"/>
    <property type="evidence" value="ECO:0007669"/>
    <property type="project" value="InterPro"/>
</dbReference>
<evidence type="ECO:0000256" key="1">
    <source>
        <dbReference type="ARBA" id="ARBA00022448"/>
    </source>
</evidence>
<protein>
    <submittedName>
        <fullName evidence="7">ATP-binding cassette domain-containing protein</fullName>
    </submittedName>
</protein>
<keyword evidence="2" id="KW-0547">Nucleotide-binding</keyword>
<evidence type="ECO:0000259" key="6">
    <source>
        <dbReference type="PROSITE" id="PS50893"/>
    </source>
</evidence>
<dbReference type="GO" id="GO:0022857">
    <property type="term" value="F:transmembrane transporter activity"/>
    <property type="evidence" value="ECO:0007669"/>
    <property type="project" value="UniProtKB-ARBA"/>
</dbReference>
<evidence type="ECO:0000256" key="3">
    <source>
        <dbReference type="ARBA" id="ARBA00022840"/>
    </source>
</evidence>
<evidence type="ECO:0000313" key="8">
    <source>
        <dbReference type="Proteomes" id="UP000308508"/>
    </source>
</evidence>
<feature type="domain" description="ABC transporter" evidence="6">
    <location>
        <begin position="34"/>
        <end position="249"/>
    </location>
</feature>
<keyword evidence="3 7" id="KW-0067">ATP-binding</keyword>
<dbReference type="AlphaFoldDB" id="A0A5R9PIU7"/>
<dbReference type="PROSITE" id="PS50893">
    <property type="entry name" value="ABC_TRANSPORTER_2"/>
    <property type="match status" value="1"/>
</dbReference>
<dbReference type="GO" id="GO:0005524">
    <property type="term" value="F:ATP binding"/>
    <property type="evidence" value="ECO:0007669"/>
    <property type="project" value="UniProtKB-KW"/>
</dbReference>
<dbReference type="SMART" id="SM00382">
    <property type="entry name" value="AAA"/>
    <property type="match status" value="1"/>
</dbReference>
<dbReference type="STRING" id="1123377.GCA_000423885_01496"/>